<accession>A0AAV9J4T2</accession>
<evidence type="ECO:0000313" key="5">
    <source>
        <dbReference type="Proteomes" id="UP001324427"/>
    </source>
</evidence>
<dbReference type="Gene3D" id="3.10.450.240">
    <property type="match status" value="1"/>
</dbReference>
<dbReference type="Pfam" id="PF07961">
    <property type="entry name" value="MBA1"/>
    <property type="match status" value="1"/>
</dbReference>
<evidence type="ECO:0000313" key="4">
    <source>
        <dbReference type="EMBL" id="KAK4539852.1"/>
    </source>
</evidence>
<evidence type="ECO:0000256" key="2">
    <source>
        <dbReference type="ARBA" id="ARBA00022946"/>
    </source>
</evidence>
<comment type="subcellular location">
    <subcellularLocation>
        <location evidence="1">Mitochondrion</location>
    </subcellularLocation>
</comment>
<dbReference type="Proteomes" id="UP001324427">
    <property type="component" value="Unassembled WGS sequence"/>
</dbReference>
<dbReference type="PANTHER" id="PTHR28554">
    <property type="entry name" value="39S RIBOSOMAL PROTEIN L45, MITOCHONDRIAL"/>
    <property type="match status" value="1"/>
</dbReference>
<evidence type="ECO:0000256" key="1">
    <source>
        <dbReference type="ARBA" id="ARBA00004173"/>
    </source>
</evidence>
<dbReference type="InterPro" id="IPR051975">
    <property type="entry name" value="mtLSU_mL45"/>
</dbReference>
<reference evidence="4 5" key="1">
    <citation type="submission" date="2021-11" db="EMBL/GenBank/DDBJ databases">
        <title>Black yeast isolated from Biological Soil Crust.</title>
        <authorList>
            <person name="Kurbessoian T."/>
        </authorList>
    </citation>
    <scope>NUCLEOTIDE SEQUENCE [LARGE SCALE GENOMIC DNA]</scope>
    <source>
        <strain evidence="4 5">CCFEE 5522</strain>
    </source>
</reference>
<comment type="caution">
    <text evidence="4">The sequence shown here is derived from an EMBL/GenBank/DDBJ whole genome shotgun (WGS) entry which is preliminary data.</text>
</comment>
<sequence length="291" mass="32730">MGRAIKPSGKKKQSNPSLAVAVAQQQKTAIRAGQIPDDIGLLPDTFIMPRGKNRPSWFSNFGGRWRMERKRMRIRMQELLSTIMYRFFMVRPRPRLQIRSIPGIAKDLQKQMYTLFASGNLAPIESRICEGLLGSLRSRIGQRPPNTALRWTLHKYLSRPKVASYRAAIMPAQKGETSSEKNGAVQAVVRIHSLQSLQHVKRVSTRDAAGHIAVREVVVDAQGREVAPVAEGEVPKDAKESVEYLVVQKSLRRSREGPWMIWGTAEETTLEKIRREDKKDSSQGLVAKPAS</sequence>
<dbReference type="PANTHER" id="PTHR28554:SF1">
    <property type="entry name" value="LARGE RIBOSOMAL SUBUNIT PROTEIN ML45"/>
    <property type="match status" value="1"/>
</dbReference>
<protein>
    <submittedName>
        <fullName evidence="4">Uncharacterized protein</fullName>
    </submittedName>
</protein>
<proteinExistence type="predicted"/>
<evidence type="ECO:0000256" key="3">
    <source>
        <dbReference type="ARBA" id="ARBA00023128"/>
    </source>
</evidence>
<dbReference type="GO" id="GO:0005743">
    <property type="term" value="C:mitochondrial inner membrane"/>
    <property type="evidence" value="ECO:0007669"/>
    <property type="project" value="InterPro"/>
</dbReference>
<dbReference type="InterPro" id="IPR024621">
    <property type="entry name" value="Mba1"/>
</dbReference>
<keyword evidence="5" id="KW-1185">Reference proteome</keyword>
<name>A0AAV9J4T2_9PEZI</name>
<keyword evidence="2" id="KW-0809">Transit peptide</keyword>
<dbReference type="EMBL" id="JAVFHQ010000081">
    <property type="protein sequence ID" value="KAK4539852.1"/>
    <property type="molecule type" value="Genomic_DNA"/>
</dbReference>
<dbReference type="GO" id="GO:0032979">
    <property type="term" value="P:protein insertion into mitochondrial inner membrane from matrix"/>
    <property type="evidence" value="ECO:0007669"/>
    <property type="project" value="InterPro"/>
</dbReference>
<dbReference type="AlphaFoldDB" id="A0AAV9J4T2"/>
<keyword evidence="3" id="KW-0496">Mitochondrion</keyword>
<gene>
    <name evidence="4" type="ORF">LTR36_010313</name>
</gene>
<organism evidence="4 5">
    <name type="scientific">Oleoguttula mirabilis</name>
    <dbReference type="NCBI Taxonomy" id="1507867"/>
    <lineage>
        <taxon>Eukaryota</taxon>
        <taxon>Fungi</taxon>
        <taxon>Dikarya</taxon>
        <taxon>Ascomycota</taxon>
        <taxon>Pezizomycotina</taxon>
        <taxon>Dothideomycetes</taxon>
        <taxon>Dothideomycetidae</taxon>
        <taxon>Mycosphaerellales</taxon>
        <taxon>Teratosphaeriaceae</taxon>
        <taxon>Oleoguttula</taxon>
    </lineage>
</organism>